<reference evidence="1" key="1">
    <citation type="submission" date="2020-08" db="EMBL/GenBank/DDBJ databases">
        <title>Plant Genome Project.</title>
        <authorList>
            <person name="Zhang R.-G."/>
        </authorList>
    </citation>
    <scope>NUCLEOTIDE SEQUENCE</scope>
    <source>
        <strain evidence="1">WSP0</strain>
        <tissue evidence="1">Leaf</tissue>
    </source>
</reference>
<evidence type="ECO:0000313" key="1">
    <source>
        <dbReference type="EMBL" id="KAG5527815.1"/>
    </source>
</evidence>
<organism evidence="1 2">
    <name type="scientific">Rhododendron griersonianum</name>
    <dbReference type="NCBI Taxonomy" id="479676"/>
    <lineage>
        <taxon>Eukaryota</taxon>
        <taxon>Viridiplantae</taxon>
        <taxon>Streptophyta</taxon>
        <taxon>Embryophyta</taxon>
        <taxon>Tracheophyta</taxon>
        <taxon>Spermatophyta</taxon>
        <taxon>Magnoliopsida</taxon>
        <taxon>eudicotyledons</taxon>
        <taxon>Gunneridae</taxon>
        <taxon>Pentapetalae</taxon>
        <taxon>asterids</taxon>
        <taxon>Ericales</taxon>
        <taxon>Ericaceae</taxon>
        <taxon>Ericoideae</taxon>
        <taxon>Rhodoreae</taxon>
        <taxon>Rhododendron</taxon>
    </lineage>
</organism>
<proteinExistence type="predicted"/>
<dbReference type="AlphaFoldDB" id="A0AAV6IIN1"/>
<comment type="caution">
    <text evidence="1">The sequence shown here is derived from an EMBL/GenBank/DDBJ whole genome shotgun (WGS) entry which is preliminary data.</text>
</comment>
<gene>
    <name evidence="1" type="ORF">RHGRI_028676</name>
</gene>
<sequence length="107" mass="12012">MDACKLGVDMINEKQLKPFHSTYKLLTSKALVRRGLKEALELLVPLCSFCFFFPMLEGDGLAEGWEASQRVESSKCKSYDLSSSERYSDLTNDSSLLVQAIELSVPR</sequence>
<dbReference type="Proteomes" id="UP000823749">
    <property type="component" value="Chromosome 10"/>
</dbReference>
<keyword evidence="2" id="KW-1185">Reference proteome</keyword>
<name>A0AAV6IIN1_9ERIC</name>
<accession>A0AAV6IIN1</accession>
<protein>
    <submittedName>
        <fullName evidence="1">Uncharacterized protein</fullName>
    </submittedName>
</protein>
<evidence type="ECO:0000313" key="2">
    <source>
        <dbReference type="Proteomes" id="UP000823749"/>
    </source>
</evidence>
<dbReference type="EMBL" id="JACTNZ010000010">
    <property type="protein sequence ID" value="KAG5527815.1"/>
    <property type="molecule type" value="Genomic_DNA"/>
</dbReference>